<evidence type="ECO:0000256" key="1">
    <source>
        <dbReference type="SAM" id="MobiDB-lite"/>
    </source>
</evidence>
<dbReference type="AlphaFoldDB" id="A0A367PDE2"/>
<proteinExistence type="predicted"/>
<dbReference type="EMBL" id="QDHA01000084">
    <property type="protein sequence ID" value="RCJ05085.1"/>
    <property type="molecule type" value="Genomic_DNA"/>
</dbReference>
<comment type="caution">
    <text evidence="3">The sequence shown here is derived from an EMBL/GenBank/DDBJ whole genome shotgun (WGS) entry which is preliminary data.</text>
</comment>
<dbReference type="Pfam" id="PF18475">
    <property type="entry name" value="PIN7"/>
    <property type="match status" value="1"/>
</dbReference>
<evidence type="ECO:0000313" key="4">
    <source>
        <dbReference type="Proteomes" id="UP000253501"/>
    </source>
</evidence>
<accession>A0A367PDE2</accession>
<gene>
    <name evidence="3" type="ORF">DDK22_28810</name>
</gene>
<reference evidence="3 4" key="1">
    <citation type="submission" date="2018-04" db="EMBL/GenBank/DDBJ databases">
        <title>Cupriavidus necator CR12 genome sequencing and assembly.</title>
        <authorList>
            <person name="Ben Fekih I."/>
            <person name="Mazhar H.S."/>
            <person name="Bello S.K."/>
            <person name="Rensing C."/>
        </authorList>
    </citation>
    <scope>NUCLEOTIDE SEQUENCE [LARGE SCALE GENOMIC DNA]</scope>
    <source>
        <strain evidence="3 4">CR12</strain>
    </source>
</reference>
<feature type="region of interest" description="Disordered" evidence="1">
    <location>
        <begin position="127"/>
        <end position="208"/>
    </location>
</feature>
<protein>
    <recommendedName>
        <fullName evidence="2">PIN-like domain-containing protein</fullName>
    </recommendedName>
</protein>
<evidence type="ECO:0000313" key="3">
    <source>
        <dbReference type="EMBL" id="RCJ05085.1"/>
    </source>
</evidence>
<feature type="compositionally biased region" description="Low complexity" evidence="1">
    <location>
        <begin position="146"/>
        <end position="198"/>
    </location>
</feature>
<dbReference type="InterPro" id="IPR041494">
    <property type="entry name" value="PIN7"/>
</dbReference>
<organism evidence="3 4">
    <name type="scientific">Cupriavidus necator</name>
    <name type="common">Alcaligenes eutrophus</name>
    <name type="synonym">Ralstonia eutropha</name>
    <dbReference type="NCBI Taxonomy" id="106590"/>
    <lineage>
        <taxon>Bacteria</taxon>
        <taxon>Pseudomonadati</taxon>
        <taxon>Pseudomonadota</taxon>
        <taxon>Betaproteobacteria</taxon>
        <taxon>Burkholderiales</taxon>
        <taxon>Burkholderiaceae</taxon>
        <taxon>Cupriavidus</taxon>
    </lineage>
</organism>
<evidence type="ECO:0000259" key="2">
    <source>
        <dbReference type="Pfam" id="PF18475"/>
    </source>
</evidence>
<sequence>MMCAGAVVLVDFESVQNIDFSQLAGSRLVVFAGEVQRKVPIEVAMGLQALGERARWVRSSGVGPNALDFHIAFEIGRMVEKGERGPMFVLSRDRGFDPLLTWLGAEHRIPARRVTCLAEAFDAGPADVGAERHASDPARPSPTPAQPARATPVPAAAPVAAPKPCANGKPTAPTPPKAAKAAPAKTPAKKATQPQPGNGKKGGGKPSAELTRQILARSQKAARPRRRATLAKHIRAMFKVHAIAEREVESIIAKLIANRSISDAEGAITYHF</sequence>
<dbReference type="Proteomes" id="UP000253501">
    <property type="component" value="Unassembled WGS sequence"/>
</dbReference>
<name>A0A367PDE2_CUPNE</name>
<feature type="domain" description="PIN-like" evidence="2">
    <location>
        <begin position="9"/>
        <end position="103"/>
    </location>
</feature>